<sequence>MAKSKTCLNNTPARHNLPKSYSEITPNCVKSNIQKLDNRIRDKENIKTTLISRPSSVVSLSSPKAYNIHPPFKKDFSLLKGKYVFVEIRSSSTRGKIMRSIEICGGIPLTSPDSKIPFVFAVSDNPALYKVKREDYKKSMEHVLKFCDRLNLCVYSASYLYSYFKELAQSKKSKDSDNKLPLPKTNVPINLRGYYIKVQHYKNPSAPFVKFSEKSENFLKMYMGDSAGRSAFHAISTEENKKKQDRKKGISHAREKKLKLDGYCEFCNIRVPDRFNHCQMDIHRRAINDRSSDFKDLDKYLGFFDEDFMLTFKHPNVKRNIIKVHHSINKGKHSKEHDVDDSLSQKYLETRYKVEKLPDVGNKGMVQDILNSYK</sequence>
<evidence type="ECO:0000313" key="2">
    <source>
        <dbReference type="WBParaSite" id="SPAL_0001643100.1"/>
    </source>
</evidence>
<keyword evidence="1" id="KW-1185">Reference proteome</keyword>
<name>A0A0N5CEZ3_STREA</name>
<dbReference type="AlphaFoldDB" id="A0A0N5CEZ3"/>
<organism evidence="1 2">
    <name type="scientific">Strongyloides papillosus</name>
    <name type="common">Intestinal threadworm</name>
    <dbReference type="NCBI Taxonomy" id="174720"/>
    <lineage>
        <taxon>Eukaryota</taxon>
        <taxon>Metazoa</taxon>
        <taxon>Ecdysozoa</taxon>
        <taxon>Nematoda</taxon>
        <taxon>Chromadorea</taxon>
        <taxon>Rhabditida</taxon>
        <taxon>Tylenchina</taxon>
        <taxon>Panagrolaimomorpha</taxon>
        <taxon>Strongyloidoidea</taxon>
        <taxon>Strongyloididae</taxon>
        <taxon>Strongyloides</taxon>
    </lineage>
</organism>
<evidence type="ECO:0000313" key="1">
    <source>
        <dbReference type="Proteomes" id="UP000046392"/>
    </source>
</evidence>
<dbReference type="Proteomes" id="UP000046392">
    <property type="component" value="Unplaced"/>
</dbReference>
<proteinExistence type="predicted"/>
<reference evidence="2" key="1">
    <citation type="submission" date="2017-02" db="UniProtKB">
        <authorList>
            <consortium name="WormBaseParasite"/>
        </authorList>
    </citation>
    <scope>IDENTIFICATION</scope>
</reference>
<dbReference type="WBParaSite" id="SPAL_0001643100.1">
    <property type="protein sequence ID" value="SPAL_0001643100.1"/>
    <property type="gene ID" value="SPAL_0001643100"/>
</dbReference>
<protein>
    <submittedName>
        <fullName evidence="2">DBF4-type domain-containing protein</fullName>
    </submittedName>
</protein>
<accession>A0A0N5CEZ3</accession>